<dbReference type="Gene3D" id="3.40.710.10">
    <property type="entry name" value="DD-peptidase/beta-lactamase superfamily"/>
    <property type="match status" value="1"/>
</dbReference>
<dbReference type="STRING" id="743719.PaelaDRAFT_5168"/>
<dbReference type="Pfam" id="PF00144">
    <property type="entry name" value="Beta-lactamase"/>
    <property type="match status" value="1"/>
</dbReference>
<evidence type="ECO:0000313" key="2">
    <source>
        <dbReference type="EMBL" id="EHB54419.1"/>
    </source>
</evidence>
<dbReference type="eggNOG" id="COG1680">
    <property type="taxonomic scope" value="Bacteria"/>
</dbReference>
<dbReference type="InterPro" id="IPR001466">
    <property type="entry name" value="Beta-lactam-related"/>
</dbReference>
<organism evidence="2 3">
    <name type="scientific">Paenibacillus lactis 154</name>
    <dbReference type="NCBI Taxonomy" id="743719"/>
    <lineage>
        <taxon>Bacteria</taxon>
        <taxon>Bacillati</taxon>
        <taxon>Bacillota</taxon>
        <taxon>Bacilli</taxon>
        <taxon>Bacillales</taxon>
        <taxon>Paenibacillaceae</taxon>
        <taxon>Paenibacillus</taxon>
    </lineage>
</organism>
<sequence>MKEKAGPSPLDQMRFDRWIAAMTRRRNIFGAVMCVENQDRSLSIVSSGGEMKPETPFFIASVTKLYVTAVLLQLRSRQLLRLDDRIGEYLPEAMIKGIHVYQNVDYSREITIKQLMSNTSGIPDYFSGRVFADLIAGKDQSWPLEKTLEAVRQLRPKFPPGMKNKAQYSDTNYQLLGKLIETVTGQPIEATFKECIFDRLRLTQTYVYKDPLDGRPASFYYRKTRLQIPLYMSSIAPEGGIVSTARETMTFLRAFFDGVLFPQTHLKELMEWKFLWAPGTFFYGSGIVRQPLSLLNMKDGLIGHWGQSGAFAFHHPETGLYFTGTVNQAIGQSAAVHRIARIIRHYKKTQSPT</sequence>
<dbReference type="AlphaFoldDB" id="G4HMK9"/>
<protein>
    <submittedName>
        <fullName evidence="2">Beta-lactamase</fullName>
    </submittedName>
</protein>
<dbReference type="SUPFAM" id="SSF56601">
    <property type="entry name" value="beta-lactamase/transpeptidase-like"/>
    <property type="match status" value="1"/>
</dbReference>
<dbReference type="PATRIC" id="fig|743719.3.peg.5265"/>
<accession>G4HMK9</accession>
<reference evidence="2 3" key="1">
    <citation type="submission" date="2011-09" db="EMBL/GenBank/DDBJ databases">
        <title>The draft genome of Paenibacillus lactis 154.</title>
        <authorList>
            <consortium name="US DOE Joint Genome Institute (JGI-PGF)"/>
            <person name="Lucas S."/>
            <person name="Han J."/>
            <person name="Lapidus A."/>
            <person name="Cheng J.-F."/>
            <person name="Goodwin L."/>
            <person name="Pitluck S."/>
            <person name="Peters L."/>
            <person name="Land M.L."/>
            <person name="Hauser L."/>
            <person name="Siebers A."/>
            <person name="Thelen M."/>
            <person name="Hugenholtz P."/>
            <person name="Allgaier M."/>
            <person name="Woyke T.J."/>
        </authorList>
    </citation>
    <scope>NUCLEOTIDE SEQUENCE [LARGE SCALE GENOMIC DNA]</scope>
    <source>
        <strain evidence="2 3">154</strain>
    </source>
</reference>
<feature type="domain" description="Beta-lactamase-related" evidence="1">
    <location>
        <begin position="15"/>
        <end position="338"/>
    </location>
</feature>
<evidence type="ECO:0000313" key="3">
    <source>
        <dbReference type="Proteomes" id="UP000003891"/>
    </source>
</evidence>
<proteinExistence type="predicted"/>
<dbReference type="InterPro" id="IPR012338">
    <property type="entry name" value="Beta-lactam/transpept-like"/>
</dbReference>
<evidence type="ECO:0000259" key="1">
    <source>
        <dbReference type="Pfam" id="PF00144"/>
    </source>
</evidence>
<dbReference type="Proteomes" id="UP000003891">
    <property type="component" value="Unassembled WGS sequence"/>
</dbReference>
<dbReference type="RefSeq" id="WP_007132327.1">
    <property type="nucleotide sequence ID" value="NZ_AGIP01000017.1"/>
</dbReference>
<gene>
    <name evidence="2" type="ORF">PaelaDRAFT_5168</name>
</gene>
<dbReference type="InterPro" id="IPR050491">
    <property type="entry name" value="AmpC-like"/>
</dbReference>
<dbReference type="EMBL" id="AGIP01000017">
    <property type="protein sequence ID" value="EHB54419.1"/>
    <property type="molecule type" value="Genomic_DNA"/>
</dbReference>
<dbReference type="PANTHER" id="PTHR46825:SF7">
    <property type="entry name" value="D-ALANYL-D-ALANINE CARBOXYPEPTIDASE"/>
    <property type="match status" value="1"/>
</dbReference>
<dbReference type="PANTHER" id="PTHR46825">
    <property type="entry name" value="D-ALANYL-D-ALANINE-CARBOXYPEPTIDASE/ENDOPEPTIDASE AMPH"/>
    <property type="match status" value="1"/>
</dbReference>
<name>G4HMK9_9BACL</name>